<evidence type="ECO:0000256" key="1">
    <source>
        <dbReference type="ARBA" id="ARBA00012513"/>
    </source>
</evidence>
<proteinExistence type="predicted"/>
<dbReference type="AlphaFoldDB" id="A0A2N8PEE2"/>
<evidence type="ECO:0000256" key="5">
    <source>
        <dbReference type="ARBA" id="ARBA00022777"/>
    </source>
</evidence>
<feature type="region of interest" description="Disordered" evidence="8">
    <location>
        <begin position="411"/>
        <end position="479"/>
    </location>
</feature>
<dbReference type="CDD" id="cd14014">
    <property type="entry name" value="STKc_PknB_like"/>
    <property type="match status" value="1"/>
</dbReference>
<dbReference type="PROSITE" id="PS00107">
    <property type="entry name" value="PROTEIN_KINASE_ATP"/>
    <property type="match status" value="1"/>
</dbReference>
<name>A0A2N8PEE2_STRNR</name>
<keyword evidence="6 7" id="KW-0067">ATP-binding</keyword>
<evidence type="ECO:0000313" key="10">
    <source>
        <dbReference type="EMBL" id="PNE39381.1"/>
    </source>
</evidence>
<dbReference type="PANTHER" id="PTHR43289:SF6">
    <property type="entry name" value="SERINE_THREONINE-PROTEIN KINASE NEKL-3"/>
    <property type="match status" value="1"/>
</dbReference>
<dbReference type="GO" id="GO:0004674">
    <property type="term" value="F:protein serine/threonine kinase activity"/>
    <property type="evidence" value="ECO:0007669"/>
    <property type="project" value="UniProtKB-KW"/>
</dbReference>
<evidence type="ECO:0000256" key="3">
    <source>
        <dbReference type="ARBA" id="ARBA00022679"/>
    </source>
</evidence>
<feature type="compositionally biased region" description="Low complexity" evidence="8">
    <location>
        <begin position="456"/>
        <end position="468"/>
    </location>
</feature>
<sequence length="621" mass="64105">MGIFGGEGRMIGDRYRLGIRLGRGGMGTVWRATDELLGRQVAVKELHVDDMTADPEARVQRDRAIREARTVAQVKHPNVIVVHDVVEQDGRPWIVMELVEGPSLADRLASAGPLAPDEAARIGLALLGALRAAHARDVLHRDIKPANVLLEGGGERVVLTDFGIAQVPGATTLTDAGGFVGSPEYTAPERMAGRDAGPEADLWSLGVLLCAALSGATPFRRDSMAGVLHAVVYEEIELPPVDGPLAEALGGLLERDPQRRLDMDATERLLSGVTAPGRDPFGEPGDGVRRGARPPQGDPFRPVAAAARPAAPVAGDRSAPFRPGGTPVLPTPGGAVRPGVGGFAGPPVALAAVPGHRGAAPGTPASATACPADRRKSLPLVIAAAVVAVGGAAAGLVALLAPGGGDGIDDDLTAAHPGASAQATAHKGKKGQGGAQGPSGRGPSDPRGIAPGGLGPTPTVTVTTSAGPADGGQAPSGYQIVRDPAGFTMAVPTGFTRSYENSRVYYYSEGKRFRIGVQLQKPVSEGPIGAMRKADAKGSDSYPGYRSGKVIETTHNGLQAGRWEFVWDGSAQDAGARYTYDLSWNEGGRMMDIWISSPVASHGDAKRQFDTATASFQLSGR</sequence>
<keyword evidence="11" id="KW-1185">Reference proteome</keyword>
<keyword evidence="5 10" id="KW-0418">Kinase</keyword>
<evidence type="ECO:0000256" key="2">
    <source>
        <dbReference type="ARBA" id="ARBA00022527"/>
    </source>
</evidence>
<feature type="binding site" evidence="7">
    <location>
        <position position="44"/>
    </location>
    <ligand>
        <name>ATP</name>
        <dbReference type="ChEBI" id="CHEBI:30616"/>
    </ligand>
</feature>
<dbReference type="EC" id="2.7.11.1" evidence="1"/>
<evidence type="ECO:0000256" key="8">
    <source>
        <dbReference type="SAM" id="MobiDB-lite"/>
    </source>
</evidence>
<organism evidence="10 11">
    <name type="scientific">Streptomyces noursei</name>
    <name type="common">Streptomyces albulus</name>
    <dbReference type="NCBI Taxonomy" id="1971"/>
    <lineage>
        <taxon>Bacteria</taxon>
        <taxon>Bacillati</taxon>
        <taxon>Actinomycetota</taxon>
        <taxon>Actinomycetes</taxon>
        <taxon>Kitasatosporales</taxon>
        <taxon>Streptomycetaceae</taxon>
        <taxon>Streptomyces</taxon>
    </lineage>
</organism>
<dbReference type="GO" id="GO:0005524">
    <property type="term" value="F:ATP binding"/>
    <property type="evidence" value="ECO:0007669"/>
    <property type="project" value="UniProtKB-UniRule"/>
</dbReference>
<evidence type="ECO:0000313" key="11">
    <source>
        <dbReference type="Proteomes" id="UP000236047"/>
    </source>
</evidence>
<dbReference type="PROSITE" id="PS00108">
    <property type="entry name" value="PROTEIN_KINASE_ST"/>
    <property type="match status" value="1"/>
</dbReference>
<dbReference type="SUPFAM" id="SSF56112">
    <property type="entry name" value="Protein kinase-like (PK-like)"/>
    <property type="match status" value="1"/>
</dbReference>
<dbReference type="RefSeq" id="WP_102926260.1">
    <property type="nucleotide sequence ID" value="NZ_LJSN01000003.1"/>
</dbReference>
<evidence type="ECO:0000256" key="4">
    <source>
        <dbReference type="ARBA" id="ARBA00022741"/>
    </source>
</evidence>
<evidence type="ECO:0000256" key="6">
    <source>
        <dbReference type="ARBA" id="ARBA00022840"/>
    </source>
</evidence>
<feature type="compositionally biased region" description="Gly residues" evidence="8">
    <location>
        <begin position="431"/>
        <end position="440"/>
    </location>
</feature>
<dbReference type="SMART" id="SM00220">
    <property type="entry name" value="S_TKc"/>
    <property type="match status" value="1"/>
</dbReference>
<reference evidence="11" key="1">
    <citation type="submission" date="2015-09" db="EMBL/GenBank/DDBJ databases">
        <authorList>
            <person name="Graham D.E."/>
            <person name="Mahan K.M."/>
            <person name="Klingeman D.M."/>
            <person name="Fida T."/>
            <person name="Giannone R.J."/>
            <person name="Hettich R.L."/>
            <person name="Parry R.J."/>
            <person name="Spain J.C."/>
        </authorList>
    </citation>
    <scope>NUCLEOTIDE SEQUENCE [LARGE SCALE GENOMIC DNA]</scope>
    <source>
        <strain evidence="11">JCM 4701</strain>
    </source>
</reference>
<dbReference type="Gene3D" id="3.30.200.20">
    <property type="entry name" value="Phosphorylase Kinase, domain 1"/>
    <property type="match status" value="1"/>
</dbReference>
<keyword evidence="4 7" id="KW-0547">Nucleotide-binding</keyword>
<gene>
    <name evidence="10" type="ORF">AOB60_36575</name>
</gene>
<accession>A0A2N8PEE2</accession>
<dbReference type="InterPro" id="IPR011009">
    <property type="entry name" value="Kinase-like_dom_sf"/>
</dbReference>
<dbReference type="Gene3D" id="1.10.510.10">
    <property type="entry name" value="Transferase(Phosphotransferase) domain 1"/>
    <property type="match status" value="1"/>
</dbReference>
<dbReference type="InterPro" id="IPR008271">
    <property type="entry name" value="Ser/Thr_kinase_AS"/>
</dbReference>
<evidence type="ECO:0000256" key="7">
    <source>
        <dbReference type="PROSITE-ProRule" id="PRU10141"/>
    </source>
</evidence>
<feature type="region of interest" description="Disordered" evidence="8">
    <location>
        <begin position="272"/>
        <end position="302"/>
    </location>
</feature>
<dbReference type="InterPro" id="IPR017441">
    <property type="entry name" value="Protein_kinase_ATP_BS"/>
</dbReference>
<dbReference type="PROSITE" id="PS50011">
    <property type="entry name" value="PROTEIN_KINASE_DOM"/>
    <property type="match status" value="1"/>
</dbReference>
<dbReference type="InterPro" id="IPR000719">
    <property type="entry name" value="Prot_kinase_dom"/>
</dbReference>
<evidence type="ECO:0000259" key="9">
    <source>
        <dbReference type="PROSITE" id="PS50011"/>
    </source>
</evidence>
<dbReference type="Proteomes" id="UP000236047">
    <property type="component" value="Unassembled WGS sequence"/>
</dbReference>
<feature type="domain" description="Protein kinase" evidence="9">
    <location>
        <begin position="15"/>
        <end position="282"/>
    </location>
</feature>
<dbReference type="Pfam" id="PF00069">
    <property type="entry name" value="Pkinase"/>
    <property type="match status" value="1"/>
</dbReference>
<dbReference type="EMBL" id="LJSN01000003">
    <property type="protein sequence ID" value="PNE39381.1"/>
    <property type="molecule type" value="Genomic_DNA"/>
</dbReference>
<dbReference type="PANTHER" id="PTHR43289">
    <property type="entry name" value="MITOGEN-ACTIVATED PROTEIN KINASE KINASE KINASE 20-RELATED"/>
    <property type="match status" value="1"/>
</dbReference>
<keyword evidence="2 10" id="KW-0723">Serine/threonine-protein kinase</keyword>
<protein>
    <recommendedName>
        <fullName evidence="1">non-specific serine/threonine protein kinase</fullName>
        <ecNumber evidence="1">2.7.11.1</ecNumber>
    </recommendedName>
</protein>
<comment type="caution">
    <text evidence="10">The sequence shown here is derived from an EMBL/GenBank/DDBJ whole genome shotgun (WGS) entry which is preliminary data.</text>
</comment>
<keyword evidence="3" id="KW-0808">Transferase</keyword>